<keyword evidence="7" id="KW-0067">ATP-binding</keyword>
<dbReference type="PANTHER" id="PTHR10890">
    <property type="entry name" value="CYSTEINYL-TRNA SYNTHETASE"/>
    <property type="match status" value="1"/>
</dbReference>
<dbReference type="GO" id="GO:0005737">
    <property type="term" value="C:cytoplasm"/>
    <property type="evidence" value="ECO:0007669"/>
    <property type="project" value="TreeGrafter"/>
</dbReference>
<evidence type="ECO:0000256" key="1">
    <source>
        <dbReference type="ARBA" id="ARBA00001947"/>
    </source>
</evidence>
<keyword evidence="4" id="KW-0479">Metal-binding</keyword>
<keyword evidence="5" id="KW-0547">Nucleotide-binding</keyword>
<dbReference type="PRINTS" id="PR00983">
    <property type="entry name" value="TRNASYNTHCYS"/>
</dbReference>
<evidence type="ECO:0000256" key="10">
    <source>
        <dbReference type="ARBA" id="ARBA00031499"/>
    </source>
</evidence>
<gene>
    <name evidence="12" type="ORF">Zmor_011784</name>
</gene>
<sequence>EFFVPQQSNVVTWYICGPTVYDASHLGHARTYVTFDIIRRVMISYFGYQIMYVMNITDIEDKIILRARKNFLFDEYSKHCEDISSLKREVESALLLYKEKLEKETDHLKANLTRPCIESVARILKESLGSEVRDHTIFDRLSQFWEKDFFEDMQRLHVLPPDAVTRVSEYVEEIVEFIQKIMENGFAYESNGSVYFDVHAFTSSDLHTYPKLSSFTDLNEQLKELKEAEGALTASASEKRTARDFALWKASKPGEPEWPSPWGRGRPGWHIECSAMASSVLPGIIDIHCGGFDLKFPHHANELAQSEAFHATDQWVRFFLHAGHLNIEGLKMAKSLKNFTTIKECLSLYTARQLRFLFLLHRWGSSLDFGVETIHQAVQCEQFYSEFFLNIRCALRRESSQLKLRAIEKTFLKKLFLVQDAVDEALCRNIDTPAALKALAMLVKDTNVYLLQVLSYFLTGKSIQVTF</sequence>
<dbReference type="InterPro" id="IPR032678">
    <property type="entry name" value="tRNA-synt_1_cat_dom"/>
</dbReference>
<evidence type="ECO:0000313" key="13">
    <source>
        <dbReference type="Proteomes" id="UP001168821"/>
    </source>
</evidence>
<evidence type="ECO:0000256" key="5">
    <source>
        <dbReference type="ARBA" id="ARBA00022741"/>
    </source>
</evidence>
<dbReference type="EC" id="6.1.1.16" evidence="2"/>
<dbReference type="InterPro" id="IPR024909">
    <property type="entry name" value="Cys-tRNA/MSH_ligase"/>
</dbReference>
<dbReference type="Proteomes" id="UP001168821">
    <property type="component" value="Unassembled WGS sequence"/>
</dbReference>
<keyword evidence="6" id="KW-0862">Zinc</keyword>
<keyword evidence="9" id="KW-0030">Aminoacyl-tRNA synthetase</keyword>
<evidence type="ECO:0000256" key="7">
    <source>
        <dbReference type="ARBA" id="ARBA00022840"/>
    </source>
</evidence>
<evidence type="ECO:0000313" key="12">
    <source>
        <dbReference type="EMBL" id="KAJ3636267.1"/>
    </source>
</evidence>
<proteinExistence type="predicted"/>
<dbReference type="Pfam" id="PF01406">
    <property type="entry name" value="tRNA-synt_1e"/>
    <property type="match status" value="1"/>
</dbReference>
<protein>
    <recommendedName>
        <fullName evidence="2">cysteine--tRNA ligase</fullName>
        <ecNumber evidence="2">6.1.1.16</ecNumber>
    </recommendedName>
    <alternativeName>
        <fullName evidence="10">Cysteinyl-tRNA synthetase</fullName>
    </alternativeName>
</protein>
<dbReference type="NCBIfam" id="TIGR00435">
    <property type="entry name" value="cysS"/>
    <property type="match status" value="1"/>
</dbReference>
<name>A0AA38M1K7_9CUCU</name>
<evidence type="ECO:0000256" key="8">
    <source>
        <dbReference type="ARBA" id="ARBA00022917"/>
    </source>
</evidence>
<dbReference type="GO" id="GO:0004817">
    <property type="term" value="F:cysteine-tRNA ligase activity"/>
    <property type="evidence" value="ECO:0007669"/>
    <property type="project" value="UniProtKB-EC"/>
</dbReference>
<comment type="cofactor">
    <cofactor evidence="1">
        <name>Zn(2+)</name>
        <dbReference type="ChEBI" id="CHEBI:29105"/>
    </cofactor>
</comment>
<dbReference type="Gene3D" id="3.40.50.620">
    <property type="entry name" value="HUPs"/>
    <property type="match status" value="1"/>
</dbReference>
<dbReference type="GO" id="GO:0046872">
    <property type="term" value="F:metal ion binding"/>
    <property type="evidence" value="ECO:0007669"/>
    <property type="project" value="UniProtKB-KW"/>
</dbReference>
<reference evidence="12" key="1">
    <citation type="journal article" date="2023" name="G3 (Bethesda)">
        <title>Whole genome assemblies of Zophobas morio and Tenebrio molitor.</title>
        <authorList>
            <person name="Kaur S."/>
            <person name="Stinson S.A."/>
            <person name="diCenzo G.C."/>
        </authorList>
    </citation>
    <scope>NUCLEOTIDE SEQUENCE</scope>
    <source>
        <strain evidence="12">QUZm001</strain>
    </source>
</reference>
<keyword evidence="13" id="KW-1185">Reference proteome</keyword>
<evidence type="ECO:0000256" key="4">
    <source>
        <dbReference type="ARBA" id="ARBA00022723"/>
    </source>
</evidence>
<dbReference type="CDD" id="cd00672">
    <property type="entry name" value="CysRS_core"/>
    <property type="match status" value="1"/>
</dbReference>
<dbReference type="PANTHER" id="PTHR10890:SF3">
    <property type="entry name" value="CYSTEINE--TRNA LIGASE, CYTOPLASMIC"/>
    <property type="match status" value="1"/>
</dbReference>
<dbReference type="InterPro" id="IPR014729">
    <property type="entry name" value="Rossmann-like_a/b/a_fold"/>
</dbReference>
<evidence type="ECO:0000256" key="6">
    <source>
        <dbReference type="ARBA" id="ARBA00022833"/>
    </source>
</evidence>
<organism evidence="12 13">
    <name type="scientific">Zophobas morio</name>
    <dbReference type="NCBI Taxonomy" id="2755281"/>
    <lineage>
        <taxon>Eukaryota</taxon>
        <taxon>Metazoa</taxon>
        <taxon>Ecdysozoa</taxon>
        <taxon>Arthropoda</taxon>
        <taxon>Hexapoda</taxon>
        <taxon>Insecta</taxon>
        <taxon>Pterygota</taxon>
        <taxon>Neoptera</taxon>
        <taxon>Endopterygota</taxon>
        <taxon>Coleoptera</taxon>
        <taxon>Polyphaga</taxon>
        <taxon>Cucujiformia</taxon>
        <taxon>Tenebrionidae</taxon>
        <taxon>Zophobas</taxon>
    </lineage>
</organism>
<dbReference type="EMBL" id="JALNTZ010000318">
    <property type="protein sequence ID" value="KAJ3636267.1"/>
    <property type="molecule type" value="Genomic_DNA"/>
</dbReference>
<feature type="domain" description="tRNA synthetases class I catalytic" evidence="11">
    <location>
        <begin position="3"/>
        <end position="378"/>
    </location>
</feature>
<comment type="caution">
    <text evidence="12">The sequence shown here is derived from an EMBL/GenBank/DDBJ whole genome shotgun (WGS) entry which is preliminary data.</text>
</comment>
<feature type="non-terminal residue" evidence="12">
    <location>
        <position position="1"/>
    </location>
</feature>
<evidence type="ECO:0000256" key="9">
    <source>
        <dbReference type="ARBA" id="ARBA00023146"/>
    </source>
</evidence>
<dbReference type="SUPFAM" id="SSF52374">
    <property type="entry name" value="Nucleotidylyl transferase"/>
    <property type="match status" value="1"/>
</dbReference>
<dbReference type="GO" id="GO:0006423">
    <property type="term" value="P:cysteinyl-tRNA aminoacylation"/>
    <property type="evidence" value="ECO:0007669"/>
    <property type="project" value="InterPro"/>
</dbReference>
<dbReference type="InterPro" id="IPR015803">
    <property type="entry name" value="Cys-tRNA-ligase"/>
</dbReference>
<evidence type="ECO:0000259" key="11">
    <source>
        <dbReference type="Pfam" id="PF01406"/>
    </source>
</evidence>
<dbReference type="AlphaFoldDB" id="A0AA38M1K7"/>
<evidence type="ECO:0000256" key="3">
    <source>
        <dbReference type="ARBA" id="ARBA00022598"/>
    </source>
</evidence>
<dbReference type="GO" id="GO:0005524">
    <property type="term" value="F:ATP binding"/>
    <property type="evidence" value="ECO:0007669"/>
    <property type="project" value="UniProtKB-KW"/>
</dbReference>
<keyword evidence="8" id="KW-0648">Protein biosynthesis</keyword>
<keyword evidence="3" id="KW-0436">Ligase</keyword>
<accession>A0AA38M1K7</accession>
<evidence type="ECO:0000256" key="2">
    <source>
        <dbReference type="ARBA" id="ARBA00012832"/>
    </source>
</evidence>